<evidence type="ECO:0000313" key="2">
    <source>
        <dbReference type="Proteomes" id="UP001500192"/>
    </source>
</evidence>
<name>A0ABP9R1A4_9PSEU</name>
<organism evidence="1 2">
    <name type="scientific">Amycolatopsis dongchuanensis</name>
    <dbReference type="NCBI Taxonomy" id="1070866"/>
    <lineage>
        <taxon>Bacteria</taxon>
        <taxon>Bacillati</taxon>
        <taxon>Actinomycetota</taxon>
        <taxon>Actinomycetes</taxon>
        <taxon>Pseudonocardiales</taxon>
        <taxon>Pseudonocardiaceae</taxon>
        <taxon>Amycolatopsis</taxon>
    </lineage>
</organism>
<protein>
    <submittedName>
        <fullName evidence="1">Uncharacterized protein</fullName>
    </submittedName>
</protein>
<dbReference type="Proteomes" id="UP001500192">
    <property type="component" value="Unassembled WGS sequence"/>
</dbReference>
<accession>A0ABP9R1A4</accession>
<gene>
    <name evidence="1" type="ORF">GCM10023214_49280</name>
</gene>
<keyword evidence="2" id="KW-1185">Reference proteome</keyword>
<comment type="caution">
    <text evidence="1">The sequence shown here is derived from an EMBL/GenBank/DDBJ whole genome shotgun (WGS) entry which is preliminary data.</text>
</comment>
<evidence type="ECO:0000313" key="1">
    <source>
        <dbReference type="EMBL" id="GAA5170503.1"/>
    </source>
</evidence>
<proteinExistence type="predicted"/>
<sequence length="78" mass="8645">MPWHATRPSPVRWLSRRFTRYVPASVDTHGSMRSSHRELIARICGSDFVVVASRRAAVVLRLSLARASTVVVTGTNPS</sequence>
<reference evidence="2" key="1">
    <citation type="journal article" date="2019" name="Int. J. Syst. Evol. Microbiol.">
        <title>The Global Catalogue of Microorganisms (GCM) 10K type strain sequencing project: providing services to taxonomists for standard genome sequencing and annotation.</title>
        <authorList>
            <consortium name="The Broad Institute Genomics Platform"/>
            <consortium name="The Broad Institute Genome Sequencing Center for Infectious Disease"/>
            <person name="Wu L."/>
            <person name="Ma J."/>
        </authorList>
    </citation>
    <scope>NUCLEOTIDE SEQUENCE [LARGE SCALE GENOMIC DNA]</scope>
    <source>
        <strain evidence="2">JCM 18054</strain>
    </source>
</reference>
<dbReference type="EMBL" id="BAABIB010000090">
    <property type="protein sequence ID" value="GAA5170503.1"/>
    <property type="molecule type" value="Genomic_DNA"/>
</dbReference>